<evidence type="ECO:0000256" key="2">
    <source>
        <dbReference type="ARBA" id="ARBA00022692"/>
    </source>
</evidence>
<dbReference type="InterPro" id="IPR056738">
    <property type="entry name" value="NfeD1b_N"/>
</dbReference>
<dbReference type="PANTHER" id="PTHR33507:SF3">
    <property type="entry name" value="INNER MEMBRANE PROTEIN YBBJ"/>
    <property type="match status" value="1"/>
</dbReference>
<dbReference type="Gene3D" id="3.90.226.10">
    <property type="entry name" value="2-enoyl-CoA Hydratase, Chain A, domain 1"/>
    <property type="match status" value="1"/>
</dbReference>
<dbReference type="GO" id="GO:0005886">
    <property type="term" value="C:plasma membrane"/>
    <property type="evidence" value="ECO:0007669"/>
    <property type="project" value="TreeGrafter"/>
</dbReference>
<dbReference type="KEGG" id="sper:EW093_09535"/>
<dbReference type="RefSeq" id="WP_149568180.1">
    <property type="nucleotide sequence ID" value="NZ_CP035807.1"/>
</dbReference>
<feature type="transmembrane region" description="Helical" evidence="5">
    <location>
        <begin position="328"/>
        <end position="347"/>
    </location>
</feature>
<evidence type="ECO:0000256" key="4">
    <source>
        <dbReference type="ARBA" id="ARBA00023136"/>
    </source>
</evidence>
<evidence type="ECO:0000256" key="5">
    <source>
        <dbReference type="SAM" id="Phobius"/>
    </source>
</evidence>
<dbReference type="InterPro" id="IPR002810">
    <property type="entry name" value="NfeD-like_C"/>
</dbReference>
<evidence type="ECO:0000256" key="3">
    <source>
        <dbReference type="ARBA" id="ARBA00022989"/>
    </source>
</evidence>
<reference evidence="9 10" key="1">
    <citation type="submission" date="2019-02" db="EMBL/GenBank/DDBJ databases">
        <authorList>
            <person name="Fomenkov A."/>
            <person name="Dubinina G."/>
            <person name="Grabovich M."/>
            <person name="Vincze T."/>
            <person name="Roberts R.J."/>
        </authorList>
    </citation>
    <scope>NUCLEOTIDE SEQUENCE [LARGE SCALE GENOMIC DNA]</scope>
    <source>
        <strain evidence="9 10">P</strain>
    </source>
</reference>
<evidence type="ECO:0000259" key="6">
    <source>
        <dbReference type="Pfam" id="PF01957"/>
    </source>
</evidence>
<evidence type="ECO:0000259" key="7">
    <source>
        <dbReference type="Pfam" id="PF24961"/>
    </source>
</evidence>
<evidence type="ECO:0000259" key="8">
    <source>
        <dbReference type="Pfam" id="PF25145"/>
    </source>
</evidence>
<organism evidence="9 10">
    <name type="scientific">Thiospirochaeta perfilievii</name>
    <dbReference type="NCBI Taxonomy" id="252967"/>
    <lineage>
        <taxon>Bacteria</taxon>
        <taxon>Pseudomonadati</taxon>
        <taxon>Spirochaetota</taxon>
        <taxon>Spirochaetia</taxon>
        <taxon>Spirochaetales</taxon>
        <taxon>Spirochaetaceae</taxon>
        <taxon>Thiospirochaeta</taxon>
    </lineage>
</organism>
<gene>
    <name evidence="9" type="ORF">EW093_09535</name>
</gene>
<dbReference type="Pfam" id="PF25145">
    <property type="entry name" value="NfeD1b_N"/>
    <property type="match status" value="1"/>
</dbReference>
<dbReference type="CDD" id="cd07021">
    <property type="entry name" value="Clp_protease_NfeD_like"/>
    <property type="match status" value="1"/>
</dbReference>
<feature type="domain" description="NfeD-like C-terminal" evidence="6">
    <location>
        <begin position="416"/>
        <end position="466"/>
    </location>
</feature>
<dbReference type="Proteomes" id="UP000323824">
    <property type="component" value="Chromosome"/>
</dbReference>
<comment type="subcellular location">
    <subcellularLocation>
        <location evidence="1">Membrane</location>
        <topology evidence="1">Multi-pass membrane protein</topology>
    </subcellularLocation>
</comment>
<protein>
    <submittedName>
        <fullName evidence="9">Nodulation protein NfeD</fullName>
    </submittedName>
</protein>
<dbReference type="OrthoDB" id="9806253at2"/>
<accession>A0A5C1QD94</accession>
<sequence>MKRILSFIFLLLSSYLYPQEEVYIIPIQGDIEPSLAVFIRQSLEKVKDDQSTIIFEIDTFGGRVDSALKITTLIGSIKGNRTIAYIPSNPESLGVSWSAGALITFSCSQIYMSEGTSIGAASPIYLTSEGSEDAGEKTISALRVQMASIAEKNGYPAEVALAMVDKDIELYEVDIDGIPSLKLKEDLSEDELKEGKEFLKKDKLLTLTAKQMELYNISKGTVKDLDDLLNRLGKNKKNVTKIIKTIPDLVIDLITSSSVLALLLVLGLITLYMEITSPGFGLLGAIGLISFSIIFAGGQLLGTLSSIELLLFIIGITLLIIEVFIIPGFGLTGVSGLLLIAVSILLSRQEFIIPKWEWQWEEFNSNSFTIFISFIISIIIISLLMVLFPKLSLFRKLILSPQIDKGEPTPLLNITNREGITVTQLRPIGKIKIDDTILEAKSDGSLIEKGRAIRVISHTGNRVVVEEISNDTSI</sequence>
<dbReference type="Pfam" id="PF24961">
    <property type="entry name" value="NfeD_membrane"/>
    <property type="match status" value="1"/>
</dbReference>
<dbReference type="PANTHER" id="PTHR33507">
    <property type="entry name" value="INNER MEMBRANE PROTEIN YBBJ"/>
    <property type="match status" value="1"/>
</dbReference>
<dbReference type="InterPro" id="IPR029045">
    <property type="entry name" value="ClpP/crotonase-like_dom_sf"/>
</dbReference>
<feature type="transmembrane region" description="Helical" evidence="5">
    <location>
        <begin position="367"/>
        <end position="388"/>
    </location>
</feature>
<dbReference type="InterPro" id="IPR052165">
    <property type="entry name" value="Membrane_assoc_protease"/>
</dbReference>
<dbReference type="Gene3D" id="2.40.50.140">
    <property type="entry name" value="Nucleic acid-binding proteins"/>
    <property type="match status" value="1"/>
</dbReference>
<dbReference type="AlphaFoldDB" id="A0A5C1QD94"/>
<reference evidence="9 10" key="2">
    <citation type="submission" date="2019-09" db="EMBL/GenBank/DDBJ databases">
        <title>Complete Genome Sequence and Methylome Analysis of free living Spirochaetas.</title>
        <authorList>
            <person name="Leshcheva N."/>
            <person name="Mikheeva N."/>
        </authorList>
    </citation>
    <scope>NUCLEOTIDE SEQUENCE [LARGE SCALE GENOMIC DNA]</scope>
    <source>
        <strain evidence="9 10">P</strain>
    </source>
</reference>
<dbReference type="SUPFAM" id="SSF52096">
    <property type="entry name" value="ClpP/crotonase"/>
    <property type="match status" value="1"/>
</dbReference>
<evidence type="ECO:0000256" key="1">
    <source>
        <dbReference type="ARBA" id="ARBA00004141"/>
    </source>
</evidence>
<evidence type="ECO:0000313" key="10">
    <source>
        <dbReference type="Proteomes" id="UP000323824"/>
    </source>
</evidence>
<name>A0A5C1QD94_9SPIO</name>
<dbReference type="EMBL" id="CP035807">
    <property type="protein sequence ID" value="QEN04939.1"/>
    <property type="molecule type" value="Genomic_DNA"/>
</dbReference>
<feature type="domain" description="NfeD1b N-terminal" evidence="8">
    <location>
        <begin position="21"/>
        <end position="176"/>
    </location>
</feature>
<feature type="transmembrane region" description="Helical" evidence="5">
    <location>
        <begin position="249"/>
        <end position="273"/>
    </location>
</feature>
<evidence type="ECO:0000313" key="9">
    <source>
        <dbReference type="EMBL" id="QEN04939.1"/>
    </source>
</evidence>
<keyword evidence="3 5" id="KW-1133">Transmembrane helix</keyword>
<keyword evidence="10" id="KW-1185">Reference proteome</keyword>
<dbReference type="InterPro" id="IPR012340">
    <property type="entry name" value="NA-bd_OB-fold"/>
</dbReference>
<dbReference type="InterPro" id="IPR056739">
    <property type="entry name" value="NfeD_membrane"/>
</dbReference>
<keyword evidence="2 5" id="KW-0812">Transmembrane</keyword>
<feature type="transmembrane region" description="Helical" evidence="5">
    <location>
        <begin position="280"/>
        <end position="298"/>
    </location>
</feature>
<keyword evidence="4 5" id="KW-0472">Membrane</keyword>
<dbReference type="Pfam" id="PF01957">
    <property type="entry name" value="NfeD"/>
    <property type="match status" value="1"/>
</dbReference>
<proteinExistence type="predicted"/>
<feature type="domain" description="NfeD integral membrane" evidence="7">
    <location>
        <begin position="259"/>
        <end position="385"/>
    </location>
</feature>